<proteinExistence type="predicted"/>
<protein>
    <submittedName>
        <fullName evidence="1">Uncharacterized protein</fullName>
    </submittedName>
</protein>
<evidence type="ECO:0000313" key="1">
    <source>
        <dbReference type="EMBL" id="MDQ0493927.1"/>
    </source>
</evidence>
<organism evidence="1 2">
    <name type="scientific">Paenibacillus brasilensis</name>
    <dbReference type="NCBI Taxonomy" id="128574"/>
    <lineage>
        <taxon>Bacteria</taxon>
        <taxon>Bacillati</taxon>
        <taxon>Bacillota</taxon>
        <taxon>Bacilli</taxon>
        <taxon>Bacillales</taxon>
        <taxon>Paenibacillaceae</taxon>
        <taxon>Paenibacillus</taxon>
    </lineage>
</organism>
<comment type="caution">
    <text evidence="1">The sequence shown here is derived from an EMBL/GenBank/DDBJ whole genome shotgun (WGS) entry which is preliminary data.</text>
</comment>
<keyword evidence="2" id="KW-1185">Reference proteome</keyword>
<gene>
    <name evidence="1" type="ORF">QOZ95_002090</name>
</gene>
<accession>A0ABU0KWV3</accession>
<sequence>MYDISRVRLELNKYIENGAGEMVLYKRSGGDGKHHPTAQLR</sequence>
<dbReference type="Proteomes" id="UP001242811">
    <property type="component" value="Unassembled WGS sequence"/>
</dbReference>
<reference evidence="1 2" key="1">
    <citation type="submission" date="2023-07" db="EMBL/GenBank/DDBJ databases">
        <title>Genomic Encyclopedia of Type Strains, Phase IV (KMG-IV): sequencing the most valuable type-strain genomes for metagenomic binning, comparative biology and taxonomic classification.</title>
        <authorList>
            <person name="Goeker M."/>
        </authorList>
    </citation>
    <scope>NUCLEOTIDE SEQUENCE [LARGE SCALE GENOMIC DNA]</scope>
    <source>
        <strain evidence="1 2">DSM 14914</strain>
    </source>
</reference>
<dbReference type="EMBL" id="JAUSWA010000010">
    <property type="protein sequence ID" value="MDQ0493927.1"/>
    <property type="molecule type" value="Genomic_DNA"/>
</dbReference>
<name>A0ABU0KWV3_9BACL</name>
<evidence type="ECO:0000313" key="2">
    <source>
        <dbReference type="Proteomes" id="UP001242811"/>
    </source>
</evidence>